<organism evidence="1 2">
    <name type="scientific">Pisciglobus halotolerans</name>
    <dbReference type="NCBI Taxonomy" id="745365"/>
    <lineage>
        <taxon>Bacteria</taxon>
        <taxon>Bacillati</taxon>
        <taxon>Bacillota</taxon>
        <taxon>Bacilli</taxon>
        <taxon>Lactobacillales</taxon>
        <taxon>Carnobacteriaceae</taxon>
    </lineage>
</organism>
<reference evidence="1 2" key="1">
    <citation type="submission" date="2016-10" db="EMBL/GenBank/DDBJ databases">
        <authorList>
            <person name="de Groot N.N."/>
        </authorList>
    </citation>
    <scope>NUCLEOTIDE SEQUENCE [LARGE SCALE GENOMIC DNA]</scope>
    <source>
        <strain evidence="1 2">DSM 27630</strain>
    </source>
</reference>
<name>A0A1I3BA45_9LACT</name>
<dbReference type="Proteomes" id="UP000198668">
    <property type="component" value="Unassembled WGS sequence"/>
</dbReference>
<protein>
    <submittedName>
        <fullName evidence="1">Uncharacterized protein</fullName>
    </submittedName>
</protein>
<evidence type="ECO:0000313" key="1">
    <source>
        <dbReference type="EMBL" id="SFH59165.1"/>
    </source>
</evidence>
<dbReference type="EMBL" id="FOQE01000005">
    <property type="protein sequence ID" value="SFH59165.1"/>
    <property type="molecule type" value="Genomic_DNA"/>
</dbReference>
<evidence type="ECO:0000313" key="2">
    <source>
        <dbReference type="Proteomes" id="UP000198668"/>
    </source>
</evidence>
<keyword evidence="2" id="KW-1185">Reference proteome</keyword>
<sequence>MQYKNLKLLKPTHIYPNKPKLIKDILNGGGENIGHFLSPSIATAILENIKLIPERHTNSADSELQKKMRMENLEFVNMSELYWGNDEYLLSQEGQFSFFFYLFNDLLQSPDYGEKIEQYLIDYIPFATHSAYETGLKKNKDLIYYTNYSFDENVDVFAEAVYYFCKIGYLEELMEKFVELIHTKFEYESKDSDGRYIKKETDTGFSVFEKIFDQFVKENVLPLIEETDQSSSLGKRVHDILVADLLHMNSRLLYLDMSISPEAHDYHLTIGEEHEMDVMQNLVDASGKYVDELHNVQIQMYGDIEFEYFNSEVFLLRQREKYFSMKRFKSLMSE</sequence>
<dbReference type="AlphaFoldDB" id="A0A1I3BA45"/>
<accession>A0A1I3BA45</accession>
<gene>
    <name evidence="1" type="ORF">SAMN04489868_10516</name>
</gene>
<proteinExistence type="predicted"/>